<feature type="binding site" evidence="15">
    <location>
        <position position="348"/>
    </location>
    <ligand>
        <name>Zn(2+)</name>
        <dbReference type="ChEBI" id="CHEBI:29105"/>
        <label>2</label>
    </ligand>
</feature>
<comment type="similarity">
    <text evidence="2 15">Belongs to the peptidase M20A family. DapE subfamily.</text>
</comment>
<sequence>MTATFDLATQLLARPSLTPDDAGCQTLLAERLQAIGFQVEPLNFGDTRNFWARRGTAAPVLCFAGHTDVVPAGDESRWTSPPFTPTERNGRLYARGAADMKTAIACFVTACERFTAAQPDFQGSLALLITSDEEGDALDGTTKVVDVLKQRGERIDYCIVGEPTAERELGDTLKNGRRGSLSGTLTVHGKQGHIAYPHLAENPIHTVAPALAELTSIQWDKGNDYFPPTGFQISNIHGGTGATNVIPATVEIKFNFRFSTESTADSLKQRVHAVLDKYGFQYDLQWTLSGEPFLTEAGVLTDVAQAAVRQVCGVEAKLSTSGGTSDGRFIKAIADELIELGFCNESIHQIDENIPVNDIDKLSAIYEVMMVQLLDKQAS</sequence>
<dbReference type="Gene3D" id="3.40.630.10">
    <property type="entry name" value="Zn peptidases"/>
    <property type="match status" value="2"/>
</dbReference>
<evidence type="ECO:0000256" key="10">
    <source>
        <dbReference type="ARBA" id="ARBA00022915"/>
    </source>
</evidence>
<evidence type="ECO:0000256" key="11">
    <source>
        <dbReference type="ARBA" id="ARBA00023154"/>
    </source>
</evidence>
<dbReference type="GO" id="GO:0019877">
    <property type="term" value="P:diaminopimelate biosynthetic process"/>
    <property type="evidence" value="ECO:0007669"/>
    <property type="project" value="UniProtKB-UniRule"/>
</dbReference>
<dbReference type="GO" id="GO:0009089">
    <property type="term" value="P:lysine biosynthetic process via diaminopimelate"/>
    <property type="evidence" value="ECO:0007669"/>
    <property type="project" value="UniProtKB-UniRule"/>
</dbReference>
<evidence type="ECO:0000256" key="14">
    <source>
        <dbReference type="ARBA" id="ARBA00051301"/>
    </source>
</evidence>
<evidence type="ECO:0000256" key="9">
    <source>
        <dbReference type="ARBA" id="ARBA00022833"/>
    </source>
</evidence>
<comment type="subunit">
    <text evidence="3 15">Homodimer.</text>
</comment>
<comment type="catalytic activity">
    <reaction evidence="14 15">
        <text>N-succinyl-(2S,6S)-2,6-diaminopimelate + H2O = (2S,6S)-2,6-diaminopimelate + succinate</text>
        <dbReference type="Rhea" id="RHEA:22608"/>
        <dbReference type="ChEBI" id="CHEBI:15377"/>
        <dbReference type="ChEBI" id="CHEBI:30031"/>
        <dbReference type="ChEBI" id="CHEBI:57609"/>
        <dbReference type="ChEBI" id="CHEBI:58087"/>
        <dbReference type="EC" id="3.5.1.18"/>
    </reaction>
</comment>
<feature type="binding site" evidence="15">
    <location>
        <position position="99"/>
    </location>
    <ligand>
        <name>Zn(2+)</name>
        <dbReference type="ChEBI" id="CHEBI:29105"/>
        <label>2</label>
    </ligand>
</feature>
<dbReference type="UniPathway" id="UPA00034">
    <property type="reaction ID" value="UER00021"/>
</dbReference>
<dbReference type="NCBIfam" id="NF009557">
    <property type="entry name" value="PRK13009.1"/>
    <property type="match status" value="1"/>
</dbReference>
<dbReference type="InterPro" id="IPR002933">
    <property type="entry name" value="Peptidase_M20"/>
</dbReference>
<feature type="active site" description="Proton acceptor" evidence="15">
    <location>
        <position position="133"/>
    </location>
</feature>
<dbReference type="HAMAP" id="MF_01690">
    <property type="entry name" value="DapE"/>
    <property type="match status" value="1"/>
</dbReference>
<keyword evidence="7 15" id="KW-0479">Metal-binding</keyword>
<evidence type="ECO:0000256" key="1">
    <source>
        <dbReference type="ARBA" id="ARBA00005130"/>
    </source>
</evidence>
<dbReference type="Proteomes" id="UP000269923">
    <property type="component" value="Unassembled WGS sequence"/>
</dbReference>
<dbReference type="NCBIfam" id="TIGR01246">
    <property type="entry name" value="dapE_proteo"/>
    <property type="match status" value="1"/>
</dbReference>
<keyword evidence="11 15" id="KW-0457">Lysine biosynthesis</keyword>
<keyword evidence="8 15" id="KW-0378">Hydrolase</keyword>
<feature type="active site" evidence="15">
    <location>
        <position position="68"/>
    </location>
</feature>
<dbReference type="FunFam" id="3.30.70.360:FF:000011">
    <property type="entry name" value="Succinyl-diaminopimelate desuccinylase"/>
    <property type="match status" value="1"/>
</dbReference>
<feature type="binding site" evidence="15">
    <location>
        <position position="66"/>
    </location>
    <ligand>
        <name>Zn(2+)</name>
        <dbReference type="ChEBI" id="CHEBI:29105"/>
        <label>1</label>
    </ligand>
</feature>
<dbReference type="PANTHER" id="PTHR43808">
    <property type="entry name" value="ACETYLORNITHINE DEACETYLASE"/>
    <property type="match status" value="1"/>
</dbReference>
<dbReference type="Pfam" id="PF07687">
    <property type="entry name" value="M20_dimer"/>
    <property type="match status" value="1"/>
</dbReference>
<dbReference type="EC" id="3.5.1.18" evidence="4 15"/>
<dbReference type="CDD" id="cd03891">
    <property type="entry name" value="M20_DapE_proteobac"/>
    <property type="match status" value="1"/>
</dbReference>
<evidence type="ECO:0000313" key="18">
    <source>
        <dbReference type="Proteomes" id="UP000269923"/>
    </source>
</evidence>
<evidence type="ECO:0000256" key="2">
    <source>
        <dbReference type="ARBA" id="ARBA00006746"/>
    </source>
</evidence>
<dbReference type="GO" id="GO:0006526">
    <property type="term" value="P:L-arginine biosynthetic process"/>
    <property type="evidence" value="ECO:0007669"/>
    <property type="project" value="TreeGrafter"/>
</dbReference>
<evidence type="ECO:0000256" key="12">
    <source>
        <dbReference type="ARBA" id="ARBA00023285"/>
    </source>
</evidence>
<dbReference type="InterPro" id="IPR036264">
    <property type="entry name" value="Bact_exopeptidase_dim_dom"/>
</dbReference>
<dbReference type="SUPFAM" id="SSF53187">
    <property type="entry name" value="Zn-dependent exopeptidases"/>
    <property type="match status" value="1"/>
</dbReference>
<keyword evidence="6 15" id="KW-0028">Amino-acid biosynthesis</keyword>
<feature type="binding site" evidence="15">
    <location>
        <position position="162"/>
    </location>
    <ligand>
        <name>Zn(2+)</name>
        <dbReference type="ChEBI" id="CHEBI:29105"/>
        <label>1</label>
    </ligand>
</feature>
<evidence type="ECO:0000313" key="17">
    <source>
        <dbReference type="EMBL" id="RRD90446.1"/>
    </source>
</evidence>
<comment type="pathway">
    <text evidence="1 15">Amino-acid biosynthesis; L-lysine biosynthesis via DAP pathway; LL-2,6-diaminopimelate from (S)-tetrahydrodipicolinate (succinylase route): step 3/3.</text>
</comment>
<dbReference type="InterPro" id="IPR005941">
    <property type="entry name" value="DapE_proteobac"/>
</dbReference>
<evidence type="ECO:0000256" key="13">
    <source>
        <dbReference type="ARBA" id="ARBA00031891"/>
    </source>
</evidence>
<accession>A0A3P2A6E5</accession>
<feature type="domain" description="Peptidase M20 dimerisation" evidence="16">
    <location>
        <begin position="175"/>
        <end position="281"/>
    </location>
</feature>
<dbReference type="GO" id="GO:0050897">
    <property type="term" value="F:cobalt ion binding"/>
    <property type="evidence" value="ECO:0007669"/>
    <property type="project" value="UniProtKB-UniRule"/>
</dbReference>
<evidence type="ECO:0000259" key="16">
    <source>
        <dbReference type="Pfam" id="PF07687"/>
    </source>
</evidence>
<dbReference type="EMBL" id="RQYC01000006">
    <property type="protein sequence ID" value="RRD90446.1"/>
    <property type="molecule type" value="Genomic_DNA"/>
</dbReference>
<dbReference type="PANTHER" id="PTHR43808:SF31">
    <property type="entry name" value="N-ACETYL-L-CITRULLINE DEACETYLASE"/>
    <property type="match status" value="1"/>
</dbReference>
<dbReference type="InterPro" id="IPR011650">
    <property type="entry name" value="Peptidase_M20_dimer"/>
</dbReference>
<keyword evidence="9 15" id="KW-0862">Zinc</keyword>
<dbReference type="STRING" id="1121352.GCA_000620925_00723"/>
<evidence type="ECO:0000256" key="5">
    <source>
        <dbReference type="ARBA" id="ARBA00022391"/>
    </source>
</evidence>
<dbReference type="GO" id="GO:0009014">
    <property type="term" value="F:succinyl-diaminopimelate desuccinylase activity"/>
    <property type="evidence" value="ECO:0007669"/>
    <property type="project" value="UniProtKB-UniRule"/>
</dbReference>
<gene>
    <name evidence="15 17" type="primary">dapE</name>
    <name evidence="17" type="ORF">EII21_05350</name>
</gene>
<feature type="binding site" evidence="15">
    <location>
        <position position="99"/>
    </location>
    <ligand>
        <name>Zn(2+)</name>
        <dbReference type="ChEBI" id="CHEBI:29105"/>
        <label>1</label>
    </ligand>
</feature>
<comment type="cofactor">
    <cofactor evidence="15">
        <name>Zn(2+)</name>
        <dbReference type="ChEBI" id="CHEBI:29105"/>
    </cofactor>
    <cofactor evidence="15">
        <name>Co(2+)</name>
        <dbReference type="ChEBI" id="CHEBI:48828"/>
    </cofactor>
    <text evidence="15">Binds 2 Zn(2+) or Co(2+) ions per subunit.</text>
</comment>
<keyword evidence="18" id="KW-1185">Reference proteome</keyword>
<evidence type="ECO:0000256" key="6">
    <source>
        <dbReference type="ARBA" id="ARBA00022605"/>
    </source>
</evidence>
<organism evidence="17 18">
    <name type="scientific">Conchiformibius steedae</name>
    <dbReference type="NCBI Taxonomy" id="153493"/>
    <lineage>
        <taxon>Bacteria</taxon>
        <taxon>Pseudomonadati</taxon>
        <taxon>Pseudomonadota</taxon>
        <taxon>Betaproteobacteria</taxon>
        <taxon>Neisseriales</taxon>
        <taxon>Neisseriaceae</taxon>
        <taxon>Conchiformibius</taxon>
    </lineage>
</organism>
<proteinExistence type="inferred from homology"/>
<evidence type="ECO:0000256" key="7">
    <source>
        <dbReference type="ARBA" id="ARBA00022723"/>
    </source>
</evidence>
<dbReference type="OrthoDB" id="9809784at2"/>
<dbReference type="GO" id="GO:0008777">
    <property type="term" value="F:acetylornithine deacetylase activity"/>
    <property type="evidence" value="ECO:0007669"/>
    <property type="project" value="TreeGrafter"/>
</dbReference>
<evidence type="ECO:0000256" key="4">
    <source>
        <dbReference type="ARBA" id="ARBA00011921"/>
    </source>
</evidence>
<keyword evidence="12 15" id="KW-0170">Cobalt</keyword>
<name>A0A3P2A6E5_9NEIS</name>
<dbReference type="Pfam" id="PF01546">
    <property type="entry name" value="Peptidase_M20"/>
    <property type="match status" value="1"/>
</dbReference>
<evidence type="ECO:0000256" key="3">
    <source>
        <dbReference type="ARBA" id="ARBA00011738"/>
    </source>
</evidence>
<dbReference type="AlphaFoldDB" id="A0A3P2A6E5"/>
<dbReference type="GO" id="GO:0008270">
    <property type="term" value="F:zinc ion binding"/>
    <property type="evidence" value="ECO:0007669"/>
    <property type="project" value="UniProtKB-UniRule"/>
</dbReference>
<keyword evidence="10 15" id="KW-0220">Diaminopimelate biosynthesis</keyword>
<comment type="caution">
    <text evidence="17">The sequence shown here is derived from an EMBL/GenBank/DDBJ whole genome shotgun (WGS) entry which is preliminary data.</text>
</comment>
<evidence type="ECO:0000256" key="15">
    <source>
        <dbReference type="HAMAP-Rule" id="MF_01690"/>
    </source>
</evidence>
<evidence type="ECO:0000256" key="8">
    <source>
        <dbReference type="ARBA" id="ARBA00022801"/>
    </source>
</evidence>
<feature type="binding site" evidence="15">
    <location>
        <position position="134"/>
    </location>
    <ligand>
        <name>Zn(2+)</name>
        <dbReference type="ChEBI" id="CHEBI:29105"/>
        <label>2</label>
    </ligand>
</feature>
<dbReference type="SUPFAM" id="SSF55031">
    <property type="entry name" value="Bacterial exopeptidase dimerisation domain"/>
    <property type="match status" value="1"/>
</dbReference>
<protein>
    <recommendedName>
        <fullName evidence="5 15">Succinyl-diaminopimelate desuccinylase</fullName>
        <shortName evidence="15">SDAP desuccinylase</shortName>
        <ecNumber evidence="4 15">3.5.1.18</ecNumber>
    </recommendedName>
    <alternativeName>
        <fullName evidence="13 15">N-succinyl-LL-2,6-diaminoheptanedioate amidohydrolase</fullName>
    </alternativeName>
</protein>
<dbReference type="FunFam" id="3.40.630.10:FF:000005">
    <property type="entry name" value="Succinyl-diaminopimelate desuccinylase"/>
    <property type="match status" value="1"/>
</dbReference>
<reference evidence="17 18" key="1">
    <citation type="submission" date="2018-11" db="EMBL/GenBank/DDBJ databases">
        <title>Genomes From Bacteria Associated with the Canine Oral Cavity: a Test Case for Automated Genome-Based Taxonomic Assignment.</title>
        <authorList>
            <person name="Coil D.A."/>
            <person name="Jospin G."/>
            <person name="Darling A.E."/>
            <person name="Wallis C."/>
            <person name="Davis I.J."/>
            <person name="Harris S."/>
            <person name="Eisen J.A."/>
            <person name="Holcombe L.J."/>
            <person name="O'Flynn C."/>
        </authorList>
    </citation>
    <scope>NUCLEOTIDE SEQUENCE [LARGE SCALE GENOMIC DNA]</scope>
    <source>
        <strain evidence="17 18">COT-280</strain>
    </source>
</reference>
<comment type="function">
    <text evidence="15">Catalyzes the hydrolysis of N-succinyl-L,L-diaminopimelic acid (SDAP), forming succinate and LL-2,6-diaminopimelate (DAP), an intermediate involved in the bacterial biosynthesis of lysine and meso-diaminopimelic acid, an essential component of bacterial cell walls.</text>
</comment>
<dbReference type="RefSeq" id="WP_124794694.1">
    <property type="nucleotide sequence ID" value="NZ_RQYC01000006.1"/>
</dbReference>
<dbReference type="InterPro" id="IPR050072">
    <property type="entry name" value="Peptidase_M20A"/>
</dbReference>